<feature type="region of interest" description="Disordered" evidence="1">
    <location>
        <begin position="145"/>
        <end position="173"/>
    </location>
</feature>
<proteinExistence type="predicted"/>
<evidence type="ECO:0008006" key="5">
    <source>
        <dbReference type="Google" id="ProtNLM"/>
    </source>
</evidence>
<evidence type="ECO:0000256" key="2">
    <source>
        <dbReference type="SAM" id="Phobius"/>
    </source>
</evidence>
<feature type="transmembrane region" description="Helical" evidence="2">
    <location>
        <begin position="324"/>
        <end position="344"/>
    </location>
</feature>
<dbReference type="AlphaFoldDB" id="A0A0C3SAR4"/>
<reference evidence="3 4" key="1">
    <citation type="journal article" date="2014" name="PLoS Genet.">
        <title>Analysis of the Phlebiopsis gigantea genome, transcriptome and secretome provides insight into its pioneer colonization strategies of wood.</title>
        <authorList>
            <person name="Hori C."/>
            <person name="Ishida T."/>
            <person name="Igarashi K."/>
            <person name="Samejima M."/>
            <person name="Suzuki H."/>
            <person name="Master E."/>
            <person name="Ferreira P."/>
            <person name="Ruiz-Duenas F.J."/>
            <person name="Held B."/>
            <person name="Canessa P."/>
            <person name="Larrondo L.F."/>
            <person name="Schmoll M."/>
            <person name="Druzhinina I.S."/>
            <person name="Kubicek C.P."/>
            <person name="Gaskell J.A."/>
            <person name="Kersten P."/>
            <person name="St John F."/>
            <person name="Glasner J."/>
            <person name="Sabat G."/>
            <person name="Splinter BonDurant S."/>
            <person name="Syed K."/>
            <person name="Yadav J."/>
            <person name="Mgbeahuruike A.C."/>
            <person name="Kovalchuk A."/>
            <person name="Asiegbu F.O."/>
            <person name="Lackner G."/>
            <person name="Hoffmeister D."/>
            <person name="Rencoret J."/>
            <person name="Gutierrez A."/>
            <person name="Sun H."/>
            <person name="Lindquist E."/>
            <person name="Barry K."/>
            <person name="Riley R."/>
            <person name="Grigoriev I.V."/>
            <person name="Henrissat B."/>
            <person name="Kues U."/>
            <person name="Berka R.M."/>
            <person name="Martinez A.T."/>
            <person name="Covert S.F."/>
            <person name="Blanchette R.A."/>
            <person name="Cullen D."/>
        </authorList>
    </citation>
    <scope>NUCLEOTIDE SEQUENCE [LARGE SCALE GENOMIC DNA]</scope>
    <source>
        <strain evidence="3 4">11061_1 CR5-6</strain>
    </source>
</reference>
<accession>A0A0C3SAR4</accession>
<dbReference type="EMBL" id="KN840466">
    <property type="protein sequence ID" value="KIP09457.1"/>
    <property type="molecule type" value="Genomic_DNA"/>
</dbReference>
<feature type="region of interest" description="Disordered" evidence="1">
    <location>
        <begin position="99"/>
        <end position="118"/>
    </location>
</feature>
<dbReference type="Proteomes" id="UP000053257">
    <property type="component" value="Unassembled WGS sequence"/>
</dbReference>
<feature type="compositionally biased region" description="Polar residues" evidence="1">
    <location>
        <begin position="1"/>
        <end position="10"/>
    </location>
</feature>
<keyword evidence="2" id="KW-1133">Transmembrane helix</keyword>
<keyword evidence="4" id="KW-1185">Reference proteome</keyword>
<gene>
    <name evidence="3" type="ORF">PHLGIDRAFT_34466</name>
</gene>
<evidence type="ECO:0000256" key="1">
    <source>
        <dbReference type="SAM" id="MobiDB-lite"/>
    </source>
</evidence>
<organism evidence="3 4">
    <name type="scientific">Phlebiopsis gigantea (strain 11061_1 CR5-6)</name>
    <name type="common">White-rot fungus</name>
    <name type="synonym">Peniophora gigantea</name>
    <dbReference type="NCBI Taxonomy" id="745531"/>
    <lineage>
        <taxon>Eukaryota</taxon>
        <taxon>Fungi</taxon>
        <taxon>Dikarya</taxon>
        <taxon>Basidiomycota</taxon>
        <taxon>Agaricomycotina</taxon>
        <taxon>Agaricomycetes</taxon>
        <taxon>Polyporales</taxon>
        <taxon>Phanerochaetaceae</taxon>
        <taxon>Phlebiopsis</taxon>
    </lineage>
</organism>
<feature type="region of interest" description="Disordered" evidence="1">
    <location>
        <begin position="1"/>
        <end position="90"/>
    </location>
</feature>
<feature type="transmembrane region" description="Helical" evidence="2">
    <location>
        <begin position="350"/>
        <end position="370"/>
    </location>
</feature>
<sequence>MAHSPTSSPAAQHPPATLVILSNTPPNEPPPPYPSQRRQRTGRPGRRRRTIQSGAASDTAEHLQVPSVSTEGYSDYEGPSPFPGGEGPEHAALEATEHTPLLSPRLPPGGIGRRQRTLSVSSTVQSVNSVAPSLAHTLISAFHPDRDRDLDPEEAEHLDSDLDDLLDPPTPRLAPEEQQSLLANEIAGSPRLGGGVTTRRRGRWRKYFRPMVKKAYYAALFHLLVLNFPYTLITWVYLFVLTLTGTTTLMALPLGAVLCFLDLIGARVLARGELYLQSTFHYPLFFPIPNPPLPIFTRSRFPTPAEIEDGAAIRPMKEKSFYKNAYAMFTDPTSYMPLFYFLVLKPPVTLLLSLLLICIVPISFVLVLPAPAMLRLVRRLGVWQANVAVEGLCYPSVR</sequence>
<dbReference type="OrthoDB" id="2576477at2759"/>
<dbReference type="HOGENOM" id="CLU_035058_0_0_1"/>
<feature type="compositionally biased region" description="Basic residues" evidence="1">
    <location>
        <begin position="37"/>
        <end position="50"/>
    </location>
</feature>
<protein>
    <recommendedName>
        <fullName evidence="5">Sensor domain-containing protein</fullName>
    </recommendedName>
</protein>
<keyword evidence="2" id="KW-0472">Membrane</keyword>
<feature type="transmembrane region" description="Helical" evidence="2">
    <location>
        <begin position="250"/>
        <end position="270"/>
    </location>
</feature>
<name>A0A0C3SAR4_PHLG1</name>
<feature type="compositionally biased region" description="Basic and acidic residues" evidence="1">
    <location>
        <begin position="145"/>
        <end position="160"/>
    </location>
</feature>
<evidence type="ECO:0000313" key="4">
    <source>
        <dbReference type="Proteomes" id="UP000053257"/>
    </source>
</evidence>
<evidence type="ECO:0000313" key="3">
    <source>
        <dbReference type="EMBL" id="KIP09457.1"/>
    </source>
</evidence>
<keyword evidence="2" id="KW-0812">Transmembrane</keyword>
<feature type="transmembrane region" description="Helical" evidence="2">
    <location>
        <begin position="215"/>
        <end position="238"/>
    </location>
</feature>